<dbReference type="RefSeq" id="XP_023170632.2">
    <property type="nucleotide sequence ID" value="XM_023314864.2"/>
</dbReference>
<dbReference type="AlphaFoldDB" id="A0A6J1LY30"/>
<dbReference type="InterPro" id="IPR015897">
    <property type="entry name" value="CHK_kinase-like"/>
</dbReference>
<sequence>MEPTVEKTAAEAATSTNHDADYIQKALALAYKSESLRVESFQSEPITQRGENFCSVIYRIKVEYRKNENAPLEQGNYVLKDLLPIVAEVGSNEKVMFQEILPAMAQILEKTSLEEHKLNAECFFAERETSKEIYLLEDLCALGYASMNRRKGLNLEDAQVCVHKLAQFHAASMMLLHEQPELVAKLSPSHYVDGLGDPFAQVIVVNGTAFGAEVVAELPGMAAIAAKMRAQLPSEYETRIKTVVNSKNTAMPVIVHGDLWLNNLMINAEQKKAIIVDFQNCFIGSAAVDVQFFLYTSLQLDVLLQHREDLLKHYYQSLCQTLTALNYPGSTLSYEQLAEEMQQCLFYAYYAVVCELPICCASKDAAEDFTVDTFLSSESILAKRRELFANERVIETLKAILPYFDEQGILDPL</sequence>
<dbReference type="PANTHER" id="PTHR11012:SF56">
    <property type="entry name" value="CHK KINASE-LIKE DOMAIN-CONTAINING PROTEIN-RELATED"/>
    <property type="match status" value="1"/>
</dbReference>
<evidence type="ECO:0000313" key="2">
    <source>
        <dbReference type="Proteomes" id="UP000504633"/>
    </source>
</evidence>
<keyword evidence="2" id="KW-1185">Reference proteome</keyword>
<dbReference type="SMART" id="SM00587">
    <property type="entry name" value="CHK"/>
    <property type="match status" value="1"/>
</dbReference>
<evidence type="ECO:0000313" key="3">
    <source>
        <dbReference type="RefSeq" id="XP_023170632.2"/>
    </source>
</evidence>
<organism evidence="2 3">
    <name type="scientific">Drosophila hydei</name>
    <name type="common">Fruit fly</name>
    <dbReference type="NCBI Taxonomy" id="7224"/>
    <lineage>
        <taxon>Eukaryota</taxon>
        <taxon>Metazoa</taxon>
        <taxon>Ecdysozoa</taxon>
        <taxon>Arthropoda</taxon>
        <taxon>Hexapoda</taxon>
        <taxon>Insecta</taxon>
        <taxon>Pterygota</taxon>
        <taxon>Neoptera</taxon>
        <taxon>Endopterygota</taxon>
        <taxon>Diptera</taxon>
        <taxon>Brachycera</taxon>
        <taxon>Muscomorpha</taxon>
        <taxon>Ephydroidea</taxon>
        <taxon>Drosophilidae</taxon>
        <taxon>Drosophila</taxon>
    </lineage>
</organism>
<dbReference type="InterPro" id="IPR011009">
    <property type="entry name" value="Kinase-like_dom_sf"/>
</dbReference>
<feature type="domain" description="CHK kinase-like" evidence="1">
    <location>
        <begin position="134"/>
        <end position="324"/>
    </location>
</feature>
<reference evidence="3" key="1">
    <citation type="submission" date="2025-08" db="UniProtKB">
        <authorList>
            <consortium name="RefSeq"/>
        </authorList>
    </citation>
    <scope>IDENTIFICATION</scope>
    <source>
        <strain evidence="3">15085-1641.00</strain>
        <tissue evidence="3">Whole body</tissue>
    </source>
</reference>
<gene>
    <name evidence="3" type="primary">LOC111599266</name>
</gene>
<dbReference type="SUPFAM" id="SSF56112">
    <property type="entry name" value="Protein kinase-like (PK-like)"/>
    <property type="match status" value="1"/>
</dbReference>
<evidence type="ECO:0000259" key="1">
    <source>
        <dbReference type="SMART" id="SM00587"/>
    </source>
</evidence>
<proteinExistence type="predicted"/>
<dbReference type="Gene3D" id="3.90.1200.10">
    <property type="match status" value="1"/>
</dbReference>
<name>A0A6J1LY30_DROHY</name>
<accession>A0A6J1LY30</accession>
<protein>
    <submittedName>
        <fullName evidence="3">Uncharacterized protein LOC111599266</fullName>
    </submittedName>
</protein>
<dbReference type="Proteomes" id="UP000504633">
    <property type="component" value="Unplaced"/>
</dbReference>
<dbReference type="KEGG" id="dhe:111599266"/>
<dbReference type="InterPro" id="IPR004119">
    <property type="entry name" value="EcKL"/>
</dbReference>
<dbReference type="OrthoDB" id="8250698at2759"/>
<dbReference type="GeneID" id="111599266"/>
<dbReference type="PANTHER" id="PTHR11012">
    <property type="entry name" value="PROTEIN KINASE-LIKE DOMAIN-CONTAINING"/>
    <property type="match status" value="1"/>
</dbReference>
<dbReference type="OMA" id="DPFAQVI"/>
<dbReference type="Pfam" id="PF02958">
    <property type="entry name" value="EcKL"/>
    <property type="match status" value="1"/>
</dbReference>